<dbReference type="InterPro" id="IPR037219">
    <property type="entry name" value="Peptidase_M41-like"/>
</dbReference>
<dbReference type="Gene3D" id="1.20.58.760">
    <property type="entry name" value="Peptidase M41"/>
    <property type="match status" value="1"/>
</dbReference>
<dbReference type="PANTHER" id="PTHR33471">
    <property type="entry name" value="ATP-DEPENDENT ZINC METALLOPROTEASE-RELATED"/>
    <property type="match status" value="1"/>
</dbReference>
<protein>
    <submittedName>
        <fullName evidence="1">Uncharacterized protein</fullName>
    </submittedName>
</protein>
<dbReference type="GO" id="GO:0004222">
    <property type="term" value="F:metalloendopeptidase activity"/>
    <property type="evidence" value="ECO:0007669"/>
    <property type="project" value="InterPro"/>
</dbReference>
<reference evidence="1" key="1">
    <citation type="submission" date="2018-01" db="EMBL/GenBank/DDBJ databases">
        <authorList>
            <person name="Mao J.F."/>
        </authorList>
    </citation>
    <scope>NUCLEOTIDE SEQUENCE</scope>
    <source>
        <strain evidence="1">Huo1</strain>
        <tissue evidence="1">Leaf</tissue>
    </source>
</reference>
<gene>
    <name evidence="1" type="ORF">SASPL_117631</name>
</gene>
<comment type="caution">
    <text evidence="1">The sequence shown here is derived from an EMBL/GenBank/DDBJ whole genome shotgun (WGS) entry which is preliminary data.</text>
</comment>
<evidence type="ECO:0000313" key="1">
    <source>
        <dbReference type="EMBL" id="KAG6421082.1"/>
    </source>
</evidence>
<proteinExistence type="predicted"/>
<dbReference type="GO" id="GO:0006508">
    <property type="term" value="P:proteolysis"/>
    <property type="evidence" value="ECO:0007669"/>
    <property type="project" value="InterPro"/>
</dbReference>
<dbReference type="Proteomes" id="UP000298416">
    <property type="component" value="Unassembled WGS sequence"/>
</dbReference>
<dbReference type="GO" id="GO:0005524">
    <property type="term" value="F:ATP binding"/>
    <property type="evidence" value="ECO:0007669"/>
    <property type="project" value="InterPro"/>
</dbReference>
<organism evidence="1">
    <name type="scientific">Salvia splendens</name>
    <name type="common">Scarlet sage</name>
    <dbReference type="NCBI Taxonomy" id="180675"/>
    <lineage>
        <taxon>Eukaryota</taxon>
        <taxon>Viridiplantae</taxon>
        <taxon>Streptophyta</taxon>
        <taxon>Embryophyta</taxon>
        <taxon>Tracheophyta</taxon>
        <taxon>Spermatophyta</taxon>
        <taxon>Magnoliopsida</taxon>
        <taxon>eudicotyledons</taxon>
        <taxon>Gunneridae</taxon>
        <taxon>Pentapetalae</taxon>
        <taxon>asterids</taxon>
        <taxon>lamiids</taxon>
        <taxon>Lamiales</taxon>
        <taxon>Lamiaceae</taxon>
        <taxon>Nepetoideae</taxon>
        <taxon>Mentheae</taxon>
        <taxon>Salviinae</taxon>
        <taxon>Salvia</taxon>
        <taxon>Salvia subgen. Calosphace</taxon>
        <taxon>core Calosphace</taxon>
    </lineage>
</organism>
<reference evidence="1" key="2">
    <citation type="submission" date="2020-08" db="EMBL/GenBank/DDBJ databases">
        <title>Plant Genome Project.</title>
        <authorList>
            <person name="Zhang R.-G."/>
        </authorList>
    </citation>
    <scope>NUCLEOTIDE SEQUENCE</scope>
    <source>
        <strain evidence="1">Huo1</strain>
        <tissue evidence="1">Leaf</tissue>
    </source>
</reference>
<dbReference type="GO" id="GO:0004176">
    <property type="term" value="F:ATP-dependent peptidase activity"/>
    <property type="evidence" value="ECO:0007669"/>
    <property type="project" value="InterPro"/>
</dbReference>
<dbReference type="SUPFAM" id="SSF140990">
    <property type="entry name" value="FtsH protease domain-like"/>
    <property type="match status" value="1"/>
</dbReference>
<accession>A0A8X8ZWH1</accession>
<name>A0A8X8ZWH1_SALSN</name>
<dbReference type="AlphaFoldDB" id="A0A8X8ZWH1"/>
<evidence type="ECO:0000313" key="2">
    <source>
        <dbReference type="Proteomes" id="UP000298416"/>
    </source>
</evidence>
<sequence length="330" mass="36929">MEGHILTVKVVSISSAKEGQAAMRRRRAMVRLDRQLEKGNCKAALSLMKQFKAHPAGFIRGFGAAAVPKVSGRVTSFDLAGRSKKSSLQLVIDAILQSLKRSLEFQLQEEEVEILPKDIRQITDAESCDSIYEDRQMCLQHEAGHFLVGYMLGVLPRRYKVPSIEDLLQDKLACGKVEFIGFEFLREVGIDPMSNRTFSKGKLNKEDGPKPCDKLYHLLRFHLSNAMISKQTLKTFSCVILGGMAAEHLLFGYSELLHSDVEKFARVHRWLGFTVDEVDFAHRQAAEATVLLLSSQMEALSRLAEAMALGGSVGFCIETIEHTLSWNNKL</sequence>
<keyword evidence="2" id="KW-1185">Reference proteome</keyword>
<dbReference type="PANTHER" id="PTHR33471:SF4">
    <property type="entry name" value="T22H22.11 PROTEIN"/>
    <property type="match status" value="1"/>
</dbReference>
<dbReference type="EMBL" id="PNBA02000006">
    <property type="protein sequence ID" value="KAG6421082.1"/>
    <property type="molecule type" value="Genomic_DNA"/>
</dbReference>